<evidence type="ECO:0000313" key="1">
    <source>
        <dbReference type="EMBL" id="MBF4177992.1"/>
    </source>
</evidence>
<comment type="caution">
    <text evidence="1">The sequence shown here is derived from an EMBL/GenBank/DDBJ whole genome shotgun (WGS) entry which is preliminary data.</text>
</comment>
<name>A0ABD4K7R1_9ENTR</name>
<sequence length="53" mass="6178">MEKRIAIRKRDDFGITSAFMPGPRFEVSFPPFLRVTVDVKNDFHQTPLWAIKA</sequence>
<reference evidence="1 2" key="1">
    <citation type="submission" date="2020-11" db="EMBL/GenBank/DDBJ databases">
        <title>Identification of Lelliottia nimipressuralis from Wound Infection by Whole Genome-Based Bacterial Identification.</title>
        <authorList>
            <person name="Navarathna D.H."/>
            <person name="Choi H."/>
            <person name="Jinadatha C."/>
            <person name="Chatterjee P."/>
            <person name="Hwang M."/>
        </authorList>
    </citation>
    <scope>NUCLEOTIDE SEQUENCE [LARGE SCALE GENOMIC DNA]</scope>
    <source>
        <strain evidence="1 2">DN2020</strain>
    </source>
</reference>
<protein>
    <submittedName>
        <fullName evidence="1">Uncharacterized protein</fullName>
    </submittedName>
</protein>
<gene>
    <name evidence="1" type="ORF">ISP11_08935</name>
</gene>
<dbReference type="Proteomes" id="UP000628560">
    <property type="component" value="Unassembled WGS sequence"/>
</dbReference>
<accession>A0ABD4K7R1</accession>
<proteinExistence type="predicted"/>
<dbReference type="EMBL" id="JADIXP010000004">
    <property type="protein sequence ID" value="MBF4177992.1"/>
    <property type="molecule type" value="Genomic_DNA"/>
</dbReference>
<dbReference type="RefSeq" id="WP_194512886.1">
    <property type="nucleotide sequence ID" value="NZ_DALYVD010000004.1"/>
</dbReference>
<organism evidence="1 2">
    <name type="scientific">Lelliottia nimipressuralis</name>
    <dbReference type="NCBI Taxonomy" id="69220"/>
    <lineage>
        <taxon>Bacteria</taxon>
        <taxon>Pseudomonadati</taxon>
        <taxon>Pseudomonadota</taxon>
        <taxon>Gammaproteobacteria</taxon>
        <taxon>Enterobacterales</taxon>
        <taxon>Enterobacteriaceae</taxon>
        <taxon>Lelliottia</taxon>
    </lineage>
</organism>
<dbReference type="AlphaFoldDB" id="A0ABD4K7R1"/>
<evidence type="ECO:0000313" key="2">
    <source>
        <dbReference type="Proteomes" id="UP000628560"/>
    </source>
</evidence>